<organism evidence="2 3">
    <name type="scientific">Natronobacterium lacisalsi AJ5</name>
    <dbReference type="NCBI Taxonomy" id="358396"/>
    <lineage>
        <taxon>Archaea</taxon>
        <taxon>Methanobacteriati</taxon>
        <taxon>Methanobacteriota</taxon>
        <taxon>Stenosarchaea group</taxon>
        <taxon>Halobacteria</taxon>
        <taxon>Halobacteriales</taxon>
        <taxon>Natrialbaceae</taxon>
        <taxon>Natronobacterium</taxon>
    </lineage>
</organism>
<dbReference type="PANTHER" id="PTHR15020">
    <property type="entry name" value="FLAVIN REDUCTASE-RELATED"/>
    <property type="match status" value="1"/>
</dbReference>
<dbReference type="EMBL" id="CP019285">
    <property type="protein sequence ID" value="APW99919.1"/>
    <property type="molecule type" value="Genomic_DNA"/>
</dbReference>
<dbReference type="RefSeq" id="WP_010546722.1">
    <property type="nucleotide sequence ID" value="NZ_AOLZ01000022.1"/>
</dbReference>
<evidence type="ECO:0000313" key="2">
    <source>
        <dbReference type="EMBL" id="APW99919.1"/>
    </source>
</evidence>
<dbReference type="Pfam" id="PF13460">
    <property type="entry name" value="NAD_binding_10"/>
    <property type="match status" value="1"/>
</dbReference>
<dbReference type="SUPFAM" id="SSF51735">
    <property type="entry name" value="NAD(P)-binding Rossmann-fold domains"/>
    <property type="match status" value="1"/>
</dbReference>
<dbReference type="Proteomes" id="UP000186547">
    <property type="component" value="Chromosome"/>
</dbReference>
<sequence length="258" mass="27362">MTGSATVTESDSPDNPDDVDRVLIAGASGGTGTELLSVLRPTEPIVRGTTRSHANVETLERHGADEVVVADFFEPRDVVEAVRDCDVVYCALGTPPSYRHTVGGRLVDRTGVSNLVTAALSEEVSHVVYESAIGVGRSKAGLSLPARLLIRGSLRAKGDAEAVLRRSGLEYTIVRPGRLTNAPPRGDVLVGEGGDSVSGSIPRADVARIMAAAPFTPDARNRTFEVVSRDGLSGTPTNLVHPDWAFDELDITEEQLRP</sequence>
<gene>
    <name evidence="2" type="ORF">CHINAEXTREME_20050</name>
</gene>
<dbReference type="KEGG" id="hlc:CHINAEXTREME20050"/>
<dbReference type="InterPro" id="IPR016040">
    <property type="entry name" value="NAD(P)-bd_dom"/>
</dbReference>
<proteinExistence type="predicted"/>
<evidence type="ECO:0000313" key="3">
    <source>
        <dbReference type="Proteomes" id="UP000186547"/>
    </source>
</evidence>
<protein>
    <submittedName>
        <fullName evidence="2">3-beta hydroxysteroid dehydrogenase</fullName>
    </submittedName>
</protein>
<name>A0A1P8LVV7_NATLA</name>
<dbReference type="GeneID" id="30923468"/>
<dbReference type="PANTHER" id="PTHR15020:SF50">
    <property type="entry name" value="UPF0659 PROTEIN YMR090W"/>
    <property type="match status" value="1"/>
</dbReference>
<reference evidence="2 3" key="1">
    <citation type="journal article" date="2011" name="J. Bacteriol.">
        <title>Genome sequence of Halobiforma lacisalsi AJ5, an extremely halophilic archaeon which harbors a bop gene.</title>
        <authorList>
            <person name="Jiang X."/>
            <person name="Wang S."/>
            <person name="Cheng H."/>
            <person name="Huo Y."/>
            <person name="Zhang X."/>
            <person name="Zhu X."/>
            <person name="Han X."/>
            <person name="Ni P."/>
            <person name="Wu M."/>
        </authorList>
    </citation>
    <scope>NUCLEOTIDE SEQUENCE [LARGE SCALE GENOMIC DNA]</scope>
    <source>
        <strain evidence="2 3">AJ5</strain>
    </source>
</reference>
<evidence type="ECO:0000259" key="1">
    <source>
        <dbReference type="Pfam" id="PF13460"/>
    </source>
</evidence>
<dbReference type="InterPro" id="IPR036291">
    <property type="entry name" value="NAD(P)-bd_dom_sf"/>
</dbReference>
<feature type="domain" description="NAD(P)-binding" evidence="1">
    <location>
        <begin position="26"/>
        <end position="213"/>
    </location>
</feature>
<dbReference type="AlphaFoldDB" id="A0A1P8LVV7"/>
<accession>A0A1P8LVV7</accession>
<dbReference type="Gene3D" id="3.40.50.720">
    <property type="entry name" value="NAD(P)-binding Rossmann-like Domain"/>
    <property type="match status" value="1"/>
</dbReference>